<evidence type="ECO:0000256" key="7">
    <source>
        <dbReference type="PROSITE-ProRule" id="PRU00723"/>
    </source>
</evidence>
<feature type="compositionally biased region" description="Basic and acidic residues" evidence="8">
    <location>
        <begin position="424"/>
        <end position="438"/>
    </location>
</feature>
<dbReference type="CDD" id="cd06008">
    <property type="entry name" value="NF-X1-zinc-finger"/>
    <property type="match status" value="2"/>
</dbReference>
<evidence type="ECO:0000256" key="3">
    <source>
        <dbReference type="ARBA" id="ARBA00022723"/>
    </source>
</evidence>
<dbReference type="EMBL" id="KN831953">
    <property type="protein sequence ID" value="KIO10188.1"/>
    <property type="molecule type" value="Genomic_DNA"/>
</dbReference>
<feature type="zinc finger region" description="C3H1-type" evidence="7">
    <location>
        <begin position="1"/>
        <end position="29"/>
    </location>
</feature>
<dbReference type="InterPro" id="IPR041677">
    <property type="entry name" value="DNA2/NAM7_AAA_11"/>
</dbReference>
<organism evidence="11 12">
    <name type="scientific">Pisolithus tinctorius Marx 270</name>
    <dbReference type="NCBI Taxonomy" id="870435"/>
    <lineage>
        <taxon>Eukaryota</taxon>
        <taxon>Fungi</taxon>
        <taxon>Dikarya</taxon>
        <taxon>Basidiomycota</taxon>
        <taxon>Agaricomycotina</taxon>
        <taxon>Agaricomycetes</taxon>
        <taxon>Agaricomycetidae</taxon>
        <taxon>Boletales</taxon>
        <taxon>Sclerodermatineae</taxon>
        <taxon>Pisolithaceae</taxon>
        <taxon>Pisolithus</taxon>
    </lineage>
</organism>
<dbReference type="InterPro" id="IPR027417">
    <property type="entry name" value="P-loop_NTPase"/>
</dbReference>
<dbReference type="InterPro" id="IPR046439">
    <property type="entry name" value="ZF_RZ_dom"/>
</dbReference>
<sequence>MAHRQPCRFFNSPGGCRRGDDCNFSHIRRNGGSPTPAPGTAPSTPRSSAATLRSPSATPRSPSTLPSPPRGYCRFYWELGRCNREFECRYRHVQAPQASSPNAHSSDATNSSPLRDRLAPFLTEQGLSRMNGGRAEGFLSQNTSNSLSPVEAHNLLQRFLFDNYRFQATFHVYTFLTPLKSANPSNNKWTPEDGQLLLNSISSQNGLLRIVDIVRWPQVSSGAGSSRDVLSFQRGIVPLLEYLSSDFVVKSTMVSRANALFTAVLQNLPSLADAIEGSLSGIMTSRSFMDSLASGTISKDIGLRTLQSLAGVLYECLVRFKNAVLTYPRLAPLVTNLHTWFGQWSEGVRASPPAFDDPFQGMEPRVIDLLINLLRERVDSLKAIVDRELDKQTNSYKVKPTVRPTVHANEGLVAALRGSYDPPGELRQEGPRHDNDHTDIYDIRIAPTHEELMCPIEPFLPATLYDAPHPASADSMERLLDVQFRLLREELTAPLRRAVQLVYADLKFPNRSRTQLHTVLQKNGGKYVGHIDSRSSIMFNVYADANFLSVVPDHRGLSVSLTVHAPPGRASSRQQGARVTFWQGMSGKRLPQGGLIALVWEDTPTKTVSVHLGVVASSIKELTDHVRTDPDRVKLRIVFFDSSVELKILQSLENRRSASGGVKMLVESPVMFEAIRPFLEALKVEPETIPLSKYLVFRPPMFLRRCFIDPPEYARFPDFAFQLASLFPDEAQVDNLKLNVNSADSIEYARAVLRDQSRLDPSQVDAIIDALTRQLALIQGPPGTGKSYTGVELLRVLVENKIRPILMIAFTNHALDHMLTSVLDAGITSDIVRLGSRSTDERISQYSIEIRERTAGQSRLDRGVSQSHRELKGIQEQIKGLMDNILKADLESDSSEVTQYIRLYYPEHHASLCSPPPWINFAKELCDDDSGGPWQIQGRGGRAVNQDTSPYAYWRKAGDIQFLQLVDSSHRPPESPVVAGPSRANYFQTLNSVDADALDSNSSDDIAYHTDTDDDDDDSSISVESLEIEKCWMLMSDEEGEDEDKDEGKDENEDEVEPPPPESPDMSPSSSPSLETYIRDPLGYFNALGEGDIPCIPHSDRGLADLLGHGDVWEMSFVERERLHKFWVAETRAQRHQNQLGEFERLRDMHSNKLREYNEAKDAVRCKLLGNVDIIGCTTTGAAKLAALLKALSPRVLLVEEAGQVLEAHVLGSLVPSVEHLILIGDPLQLRPTLNNFSLSVDSGRGRELFKFDMSLMERLSTSGLPMSRLDVQRRMRPSISSLIRNTLYPGLQDHDLVLKYPDVRGMAKNLYFVTHSHRENGGGDDTASKYNVYEVRSCFGLTLLSCLTFFTSRQGCYSGDGDIVVLCAYLGQLARLRDALAGDVVTVIDERDQAELADREAEIDSDDEATAIDHLQVTKRVKLRTVDNYQGEEGKIIILSLVRNSGSLEDENELGWSYSTRPNIGFLKSDNRTNVALSRAREGLYIFGNADNLSSRSEMWKSIIEELQANDSLGRTLPIACFRHPTKVHHVSQPGQLPQIAPDGGCLEPCDRHLKCGHLCPFKCHPDDSNHVSVICDRPCRRLCHRDHPCRKVCSAPCGDCNFPVPNVRLPCGHIKASVPCHQLDTLDSVYCNYVLEKQLPHCEHSVPMECSQDAEDHRCEARCGELMSCCSRMCNAPCYECQRRNDPQFEEAGLIRRQKHRIHPCQKSLHCEHICQEACSGNHEHTRRCMDPCRQACAHARCKLPCSDPCAPCKEQCTWTCPHRNCPVPCGSVCARLPCDLRCKKLLACGHQCPSVCGEPCNVQVCQICAPEQKLDQVVDLILQRPLSDIDPDMGTLDELLITIPSCGHTFTVETLDGHCGMTQFYSQNHNEQWNGLKVPDGFTRPPTCPTCRSVIRTPRYGRVYKRADLDILERNVAAQMSRRLGETQNLVEAFTLAEKKAFLAKESSSFVLHAKDVSTGAKLLKAQKRARDAALKSSKNVPVAQTDITPANDKLHNIGSDVLGVWRKAMHELLYAYKEAQGVAEARSAHAEAWEAAVSQLYQRELELIKGKTAISGQPDVHAMRLAKLQVGQPRPLADRRFHVEAFWLTINIRLTMTDLVQAWLQETFKHNPDLAKKSQSKSWAVYIDFLFDSCTRDAQIAFNVAKDSGARRQVTRTALHQMRVELEQFRFNLFMCKSTGRFRESIVREELADSARQHQVSSEEFMWSTLGGHRQKMSNQDEENWLEENFTSIARDIVEEWRKIERSVRFDTFYEPVSLEERMEIIKAFNFAVAGHFYRCPNGHTFVIGDCGGAMQTSRCPECGEAIGGSSHSLLPSNSRATEYEELVRQSGAQPAFWQNPW</sequence>
<feature type="zinc finger region" description="C3H1-type" evidence="7">
    <location>
        <begin position="67"/>
        <end position="95"/>
    </location>
</feature>
<feature type="compositionally biased region" description="Acidic residues" evidence="8">
    <location>
        <begin position="1038"/>
        <end position="1057"/>
    </location>
</feature>
<evidence type="ECO:0000313" key="11">
    <source>
        <dbReference type="EMBL" id="KIO10188.1"/>
    </source>
</evidence>
<evidence type="ECO:0000256" key="6">
    <source>
        <dbReference type="ARBA" id="ARBA00022859"/>
    </source>
</evidence>
<dbReference type="Pfam" id="PF20173">
    <property type="entry name" value="ZnF_RZ-type"/>
    <property type="match status" value="1"/>
</dbReference>
<dbReference type="Pfam" id="PF13086">
    <property type="entry name" value="AAA_11"/>
    <property type="match status" value="2"/>
</dbReference>
<feature type="domain" description="C3H1-type" evidence="9">
    <location>
        <begin position="1"/>
        <end position="29"/>
    </location>
</feature>
<reference evidence="12" key="2">
    <citation type="submission" date="2015-01" db="EMBL/GenBank/DDBJ databases">
        <title>Evolutionary Origins and Diversification of the Mycorrhizal Mutualists.</title>
        <authorList>
            <consortium name="DOE Joint Genome Institute"/>
            <consortium name="Mycorrhizal Genomics Consortium"/>
            <person name="Kohler A."/>
            <person name="Kuo A."/>
            <person name="Nagy L.G."/>
            <person name="Floudas D."/>
            <person name="Copeland A."/>
            <person name="Barry K.W."/>
            <person name="Cichocki N."/>
            <person name="Veneault-Fourrey C."/>
            <person name="LaButti K."/>
            <person name="Lindquist E.A."/>
            <person name="Lipzen A."/>
            <person name="Lundell T."/>
            <person name="Morin E."/>
            <person name="Murat C."/>
            <person name="Riley R."/>
            <person name="Ohm R."/>
            <person name="Sun H."/>
            <person name="Tunlid A."/>
            <person name="Henrissat B."/>
            <person name="Grigoriev I.V."/>
            <person name="Hibbett D.S."/>
            <person name="Martin F."/>
        </authorList>
    </citation>
    <scope>NUCLEOTIDE SEQUENCE [LARGE SCALE GENOMIC DNA]</scope>
    <source>
        <strain evidence="12">Marx 270</strain>
    </source>
</reference>
<protein>
    <recommendedName>
        <fullName evidence="13">P-loop containing nucleoside triphosphate hydrolase protein</fullName>
    </recommendedName>
</protein>
<dbReference type="InterPro" id="IPR041679">
    <property type="entry name" value="DNA2/NAM7-like_C"/>
</dbReference>
<feature type="region of interest" description="Disordered" evidence="8">
    <location>
        <begin position="1038"/>
        <end position="1076"/>
    </location>
</feature>
<comment type="subcellular location">
    <subcellularLocation>
        <location evidence="1">Cytoplasm</location>
    </subcellularLocation>
</comment>
<dbReference type="Proteomes" id="UP000054217">
    <property type="component" value="Unassembled WGS sequence"/>
</dbReference>
<feature type="domain" description="C3H1-type" evidence="9">
    <location>
        <begin position="67"/>
        <end position="95"/>
    </location>
</feature>
<dbReference type="SUPFAM" id="SSF90229">
    <property type="entry name" value="CCCH zinc finger"/>
    <property type="match status" value="1"/>
</dbReference>
<dbReference type="PANTHER" id="PTHR10887:SF445">
    <property type="entry name" value="NFX1-TYPE ZINC FINGER-CONTAINING PROTEIN 1"/>
    <property type="match status" value="1"/>
</dbReference>
<dbReference type="PROSITE" id="PS50103">
    <property type="entry name" value="ZF_C3H1"/>
    <property type="match status" value="2"/>
</dbReference>
<evidence type="ECO:0000259" key="9">
    <source>
        <dbReference type="PROSITE" id="PS50103"/>
    </source>
</evidence>
<evidence type="ECO:0008006" key="13">
    <source>
        <dbReference type="Google" id="ProtNLM"/>
    </source>
</evidence>
<dbReference type="SMART" id="SM00356">
    <property type="entry name" value="ZnF_C3H1"/>
    <property type="match status" value="2"/>
</dbReference>
<keyword evidence="12" id="KW-1185">Reference proteome</keyword>
<evidence type="ECO:0000256" key="8">
    <source>
        <dbReference type="SAM" id="MobiDB-lite"/>
    </source>
</evidence>
<dbReference type="PROSITE" id="PS51981">
    <property type="entry name" value="ZF_RZ"/>
    <property type="match status" value="1"/>
</dbReference>
<dbReference type="GO" id="GO:0031380">
    <property type="term" value="C:nuclear RNA-directed RNA polymerase complex"/>
    <property type="evidence" value="ECO:0007669"/>
    <property type="project" value="TreeGrafter"/>
</dbReference>
<evidence type="ECO:0000259" key="10">
    <source>
        <dbReference type="PROSITE" id="PS51981"/>
    </source>
</evidence>
<feature type="region of interest" description="Disordered" evidence="8">
    <location>
        <begin position="27"/>
        <end position="67"/>
    </location>
</feature>
<feature type="domain" description="RZ-type" evidence="10">
    <location>
        <begin position="2261"/>
        <end position="2334"/>
    </location>
</feature>
<keyword evidence="6" id="KW-0391">Immunity</keyword>
<dbReference type="SUPFAM" id="SSF52540">
    <property type="entry name" value="P-loop containing nucleoside triphosphate hydrolases"/>
    <property type="match status" value="1"/>
</dbReference>
<evidence type="ECO:0000256" key="5">
    <source>
        <dbReference type="ARBA" id="ARBA00022833"/>
    </source>
</evidence>
<gene>
    <name evidence="11" type="ORF">M404DRAFT_13986</name>
</gene>
<dbReference type="Pfam" id="PF13087">
    <property type="entry name" value="AAA_12"/>
    <property type="match status" value="1"/>
</dbReference>
<dbReference type="InterPro" id="IPR036855">
    <property type="entry name" value="Znf_CCCH_sf"/>
</dbReference>
<dbReference type="GO" id="GO:0031048">
    <property type="term" value="P:regulatory ncRNA-mediated heterochromatin formation"/>
    <property type="evidence" value="ECO:0007669"/>
    <property type="project" value="TreeGrafter"/>
</dbReference>
<dbReference type="Gene3D" id="3.40.50.300">
    <property type="entry name" value="P-loop containing nucleotide triphosphate hydrolases"/>
    <property type="match status" value="3"/>
</dbReference>
<accession>A0A0C3JLZ5</accession>
<dbReference type="InterPro" id="IPR000571">
    <property type="entry name" value="Znf_CCCH"/>
</dbReference>
<evidence type="ECO:0000256" key="1">
    <source>
        <dbReference type="ARBA" id="ARBA00004496"/>
    </source>
</evidence>
<dbReference type="InterPro" id="IPR047187">
    <property type="entry name" value="SF1_C_Upf1"/>
</dbReference>
<dbReference type="InterPro" id="IPR045055">
    <property type="entry name" value="DNA2/NAM7-like"/>
</dbReference>
<dbReference type="GO" id="GO:0005737">
    <property type="term" value="C:cytoplasm"/>
    <property type="evidence" value="ECO:0007669"/>
    <property type="project" value="UniProtKB-SubCell"/>
</dbReference>
<keyword evidence="3 7" id="KW-0479">Metal-binding</keyword>
<feature type="compositionally biased region" description="Polar residues" evidence="8">
    <location>
        <begin position="96"/>
        <end position="113"/>
    </location>
</feature>
<feature type="compositionally biased region" description="Low complexity" evidence="8">
    <location>
        <begin position="996"/>
        <end position="1005"/>
    </location>
</feature>
<feature type="region of interest" description="Disordered" evidence="8">
    <location>
        <begin position="94"/>
        <end position="115"/>
    </location>
</feature>
<name>A0A0C3JLZ5_PISTI</name>
<evidence type="ECO:0000313" key="12">
    <source>
        <dbReference type="Proteomes" id="UP000054217"/>
    </source>
</evidence>
<dbReference type="GO" id="GO:0004386">
    <property type="term" value="F:helicase activity"/>
    <property type="evidence" value="ECO:0007669"/>
    <property type="project" value="InterPro"/>
</dbReference>
<dbReference type="CDD" id="cd18808">
    <property type="entry name" value="SF1_C_Upf1"/>
    <property type="match status" value="1"/>
</dbReference>
<dbReference type="STRING" id="870435.A0A0C3JLZ5"/>
<keyword evidence="4 7" id="KW-0863">Zinc-finger</keyword>
<feature type="region of interest" description="Disordered" evidence="8">
    <location>
        <begin position="996"/>
        <end position="1022"/>
    </location>
</feature>
<proteinExistence type="predicted"/>
<feature type="region of interest" description="Disordered" evidence="8">
    <location>
        <begin position="419"/>
        <end position="438"/>
    </location>
</feature>
<feature type="compositionally biased region" description="Low complexity" evidence="8">
    <location>
        <begin position="1064"/>
        <end position="1075"/>
    </location>
</feature>
<evidence type="ECO:0000256" key="4">
    <source>
        <dbReference type="ARBA" id="ARBA00022771"/>
    </source>
</evidence>
<dbReference type="InParanoid" id="A0A0C3JLZ5"/>
<reference evidence="11 12" key="1">
    <citation type="submission" date="2014-04" db="EMBL/GenBank/DDBJ databases">
        <authorList>
            <consortium name="DOE Joint Genome Institute"/>
            <person name="Kuo A."/>
            <person name="Kohler A."/>
            <person name="Costa M.D."/>
            <person name="Nagy L.G."/>
            <person name="Floudas D."/>
            <person name="Copeland A."/>
            <person name="Barry K.W."/>
            <person name="Cichocki N."/>
            <person name="Veneault-Fourrey C."/>
            <person name="LaButti K."/>
            <person name="Lindquist E.A."/>
            <person name="Lipzen A."/>
            <person name="Lundell T."/>
            <person name="Morin E."/>
            <person name="Murat C."/>
            <person name="Sun H."/>
            <person name="Tunlid A."/>
            <person name="Henrissat B."/>
            <person name="Grigoriev I.V."/>
            <person name="Hibbett D.S."/>
            <person name="Martin F."/>
            <person name="Nordberg H.P."/>
            <person name="Cantor M.N."/>
            <person name="Hua S.X."/>
        </authorList>
    </citation>
    <scope>NUCLEOTIDE SEQUENCE [LARGE SCALE GENOMIC DNA]</scope>
    <source>
        <strain evidence="11 12">Marx 270</strain>
    </source>
</reference>
<feature type="compositionally biased region" description="Low complexity" evidence="8">
    <location>
        <begin position="31"/>
        <end position="64"/>
    </location>
</feature>
<dbReference type="HOGENOM" id="CLU_001490_4_0_1"/>
<dbReference type="PANTHER" id="PTHR10887">
    <property type="entry name" value="DNA2/NAM7 HELICASE FAMILY"/>
    <property type="match status" value="1"/>
</dbReference>
<keyword evidence="5 7" id="KW-0862">Zinc</keyword>
<dbReference type="OrthoDB" id="2423195at2759"/>
<evidence type="ECO:0000256" key="2">
    <source>
        <dbReference type="ARBA" id="ARBA00022490"/>
    </source>
</evidence>
<dbReference type="GO" id="GO:0002376">
    <property type="term" value="P:immune system process"/>
    <property type="evidence" value="ECO:0007669"/>
    <property type="project" value="UniProtKB-KW"/>
</dbReference>
<keyword evidence="2" id="KW-0963">Cytoplasm</keyword>
<dbReference type="GO" id="GO:0008270">
    <property type="term" value="F:zinc ion binding"/>
    <property type="evidence" value="ECO:0007669"/>
    <property type="project" value="UniProtKB-KW"/>
</dbReference>